<dbReference type="InterPro" id="IPR036852">
    <property type="entry name" value="Peptidase_S8/S53_dom_sf"/>
</dbReference>
<dbReference type="PRINTS" id="PR00723">
    <property type="entry name" value="SUBTILISIN"/>
</dbReference>
<evidence type="ECO:0000256" key="2">
    <source>
        <dbReference type="ARBA" id="ARBA00022670"/>
    </source>
</evidence>
<dbReference type="AlphaFoldDB" id="A0A9D4TGS2"/>
<dbReference type="InterPro" id="IPR000209">
    <property type="entry name" value="Peptidase_S8/S53_dom"/>
</dbReference>
<dbReference type="Gene3D" id="3.30.70.80">
    <property type="entry name" value="Peptidase S8 propeptide/proteinase inhibitor I9"/>
    <property type="match status" value="1"/>
</dbReference>
<accession>A0A9D4TGS2</accession>
<feature type="active site" description="Charge relay system" evidence="5">
    <location>
        <position position="255"/>
    </location>
</feature>
<dbReference type="EMBL" id="SIDB01000012">
    <property type="protein sequence ID" value="KAI3425087.1"/>
    <property type="molecule type" value="Genomic_DNA"/>
</dbReference>
<dbReference type="GO" id="GO:0006508">
    <property type="term" value="P:proteolysis"/>
    <property type="evidence" value="ECO:0007669"/>
    <property type="project" value="UniProtKB-KW"/>
</dbReference>
<evidence type="ECO:0000256" key="7">
    <source>
        <dbReference type="SAM" id="MobiDB-lite"/>
    </source>
</evidence>
<reference evidence="10" key="1">
    <citation type="journal article" date="2019" name="Plant J.">
        <title>Chlorella vulgaris genome assembly and annotation reveals the molecular basis for metabolic acclimation to high light conditions.</title>
        <authorList>
            <person name="Cecchin M."/>
            <person name="Marcolungo L."/>
            <person name="Rossato M."/>
            <person name="Girolomoni L."/>
            <person name="Cosentino E."/>
            <person name="Cuine S."/>
            <person name="Li-Beisson Y."/>
            <person name="Delledonne M."/>
            <person name="Ballottari M."/>
        </authorList>
    </citation>
    <scope>NUCLEOTIDE SEQUENCE</scope>
    <source>
        <strain evidence="10">211/11P</strain>
    </source>
</reference>
<protein>
    <recommendedName>
        <fullName evidence="9">Peptidase S8/S53 domain-containing protein</fullName>
    </recommendedName>
</protein>
<dbReference type="SUPFAM" id="SSF52743">
    <property type="entry name" value="Subtilisin-like"/>
    <property type="match status" value="1"/>
</dbReference>
<evidence type="ECO:0000256" key="5">
    <source>
        <dbReference type="PROSITE-ProRule" id="PRU01240"/>
    </source>
</evidence>
<evidence type="ECO:0000256" key="6">
    <source>
        <dbReference type="RuleBase" id="RU003355"/>
    </source>
</evidence>
<evidence type="ECO:0000256" key="1">
    <source>
        <dbReference type="ARBA" id="ARBA00011073"/>
    </source>
</evidence>
<evidence type="ECO:0000256" key="4">
    <source>
        <dbReference type="ARBA" id="ARBA00022825"/>
    </source>
</evidence>
<dbReference type="PANTHER" id="PTHR43806:SF11">
    <property type="entry name" value="CEREVISIN-RELATED"/>
    <property type="match status" value="1"/>
</dbReference>
<dbReference type="InterPro" id="IPR015500">
    <property type="entry name" value="Peptidase_S8_subtilisin-rel"/>
</dbReference>
<feature type="active site" description="Charge relay system" evidence="5">
    <location>
        <position position="408"/>
    </location>
</feature>
<gene>
    <name evidence="10" type="ORF">D9Q98_008465</name>
</gene>
<comment type="caution">
    <text evidence="10">The sequence shown here is derived from an EMBL/GenBank/DDBJ whole genome shotgun (WGS) entry which is preliminary data.</text>
</comment>
<evidence type="ECO:0000256" key="3">
    <source>
        <dbReference type="ARBA" id="ARBA00022801"/>
    </source>
</evidence>
<feature type="domain" description="Peptidase S8/S53" evidence="9">
    <location>
        <begin position="206"/>
        <end position="452"/>
    </location>
</feature>
<feature type="chain" id="PRO_5039149957" description="Peptidase S8/S53 domain-containing protein" evidence="8">
    <location>
        <begin position="39"/>
        <end position="733"/>
    </location>
</feature>
<keyword evidence="4 5" id="KW-0720">Serine protease</keyword>
<dbReference type="Gene3D" id="3.40.50.200">
    <property type="entry name" value="Peptidase S8/S53 domain"/>
    <property type="match status" value="1"/>
</dbReference>
<name>A0A9D4TGS2_CHLVU</name>
<dbReference type="InterPro" id="IPR023827">
    <property type="entry name" value="Peptidase_S8_Asp-AS"/>
</dbReference>
<feature type="region of interest" description="Disordered" evidence="7">
    <location>
        <begin position="670"/>
        <end position="690"/>
    </location>
</feature>
<dbReference type="GO" id="GO:0005615">
    <property type="term" value="C:extracellular space"/>
    <property type="evidence" value="ECO:0007669"/>
    <property type="project" value="TreeGrafter"/>
</dbReference>
<dbReference type="PANTHER" id="PTHR43806">
    <property type="entry name" value="PEPTIDASE S8"/>
    <property type="match status" value="1"/>
</dbReference>
<feature type="active site" description="Charge relay system" evidence="5">
    <location>
        <position position="215"/>
    </location>
</feature>
<evidence type="ECO:0000313" key="10">
    <source>
        <dbReference type="EMBL" id="KAI3425087.1"/>
    </source>
</evidence>
<dbReference type="InterPro" id="IPR037045">
    <property type="entry name" value="S8pro/Inhibitor_I9_sf"/>
</dbReference>
<dbReference type="Gene3D" id="2.60.120.380">
    <property type="match status" value="1"/>
</dbReference>
<dbReference type="PROSITE" id="PS00138">
    <property type="entry name" value="SUBTILASE_SER"/>
    <property type="match status" value="1"/>
</dbReference>
<evidence type="ECO:0000256" key="8">
    <source>
        <dbReference type="SAM" id="SignalP"/>
    </source>
</evidence>
<organism evidence="10 11">
    <name type="scientific">Chlorella vulgaris</name>
    <name type="common">Green alga</name>
    <dbReference type="NCBI Taxonomy" id="3077"/>
    <lineage>
        <taxon>Eukaryota</taxon>
        <taxon>Viridiplantae</taxon>
        <taxon>Chlorophyta</taxon>
        <taxon>core chlorophytes</taxon>
        <taxon>Trebouxiophyceae</taxon>
        <taxon>Chlorellales</taxon>
        <taxon>Chlorellaceae</taxon>
        <taxon>Chlorella clade</taxon>
        <taxon>Chlorella</taxon>
    </lineage>
</organism>
<reference evidence="10" key="2">
    <citation type="submission" date="2020-11" db="EMBL/GenBank/DDBJ databases">
        <authorList>
            <person name="Cecchin M."/>
            <person name="Marcolungo L."/>
            <person name="Rossato M."/>
            <person name="Girolomoni L."/>
            <person name="Cosentino E."/>
            <person name="Cuine S."/>
            <person name="Li-Beisson Y."/>
            <person name="Delledonne M."/>
            <person name="Ballottari M."/>
        </authorList>
    </citation>
    <scope>NUCLEOTIDE SEQUENCE</scope>
    <source>
        <strain evidence="10">211/11P</strain>
        <tissue evidence="10">Whole cell</tissue>
    </source>
</reference>
<proteinExistence type="inferred from homology"/>
<evidence type="ECO:0000259" key="9">
    <source>
        <dbReference type="Pfam" id="PF00082"/>
    </source>
</evidence>
<feature type="signal peptide" evidence="8">
    <location>
        <begin position="1"/>
        <end position="38"/>
    </location>
</feature>
<keyword evidence="3 5" id="KW-0378">Hydrolase</keyword>
<evidence type="ECO:0000313" key="11">
    <source>
        <dbReference type="Proteomes" id="UP001055712"/>
    </source>
</evidence>
<dbReference type="InterPro" id="IPR050131">
    <property type="entry name" value="Peptidase_S8_subtilisin-like"/>
</dbReference>
<keyword evidence="8" id="KW-0732">Signal</keyword>
<dbReference type="Pfam" id="PF00082">
    <property type="entry name" value="Peptidase_S8"/>
    <property type="match status" value="1"/>
</dbReference>
<keyword evidence="2 5" id="KW-0645">Protease</keyword>
<dbReference type="Proteomes" id="UP001055712">
    <property type="component" value="Unassembled WGS sequence"/>
</dbReference>
<sequence>MPLGWAKHLRRRQRRRQLPHLVLALCLCAALLSRPVAAQAQQQDSTDYVVVFKRGFDASKVAALCAEQRQGQRSSGAAAAFRGLCRKRFSALLNGFAGTLTQADVGALHEAFPGSIDHIEQDSHFTITGEPQPEWLHSDEVPQAALQGRRRQLLADARRARRRVVSAAPRRRLPEEEEQQGPTWNLDRIDQRNLPLDQLYRYDATGSGINVYLLDTGIRFTHQEFGSQPGQPPVVRARHGYSVFGDNNSSDCNGHGTHTAATVGGLTYGVAKNVTLWAVRAMDCAGGAKVSAILDAFEWIASNAIQPAVVSMSVAGDLSPAVNEAARRLVEDRLIPLVVAAGNSQENACLMSPASSPWVVSVAAADDQDRRWTKSNWGPCVDVHGPGVAVLSAGSMSDTATQYKTGTSMATPHVTGVLALYLQTHPGASPQELRQKVNGAATPNAVHDDPDGYGSWSPATRPNAVDLSTTPNRLLYSFLPAQAILTPSVLTVDSSTAGPMAVSVVLTAAPSADVVISVTVPTAAWSGSALATVSQSTLTFLADAWDVPQVLSLEPSSSMVDGTYYITLTFLSADPRFDSAMHSIKVVDQRPLTGDSLAQPRLISQLPYTDSDTSSRFSSKFLFSTSTPTLGSASSAPEVVYAFTAPADMAVDISTCGSLFDTQLYLTDDPQDPQAYEGNDDDPSCTSNPKASRLSTTFQSGITYFIVVDGFSGDWLSSQGLYTLTLTPSTATA</sequence>
<dbReference type="SUPFAM" id="SSF54897">
    <property type="entry name" value="Protease propeptides/inhibitors"/>
    <property type="match status" value="1"/>
</dbReference>
<dbReference type="CDD" id="cd04077">
    <property type="entry name" value="Peptidases_S8_PCSK9_ProteinaseK_like"/>
    <property type="match status" value="1"/>
</dbReference>
<keyword evidence="11" id="KW-1185">Reference proteome</keyword>
<dbReference type="OrthoDB" id="206201at2759"/>
<comment type="similarity">
    <text evidence="1 5 6">Belongs to the peptidase S8 family.</text>
</comment>
<dbReference type="InterPro" id="IPR023828">
    <property type="entry name" value="Peptidase_S8_Ser-AS"/>
</dbReference>
<dbReference type="InterPro" id="IPR034193">
    <property type="entry name" value="PCSK9_ProteinaseK-like"/>
</dbReference>
<dbReference type="GO" id="GO:0004252">
    <property type="term" value="F:serine-type endopeptidase activity"/>
    <property type="evidence" value="ECO:0007669"/>
    <property type="project" value="UniProtKB-UniRule"/>
</dbReference>
<dbReference type="FunFam" id="3.40.50.200:FF:000014">
    <property type="entry name" value="Proteinase K"/>
    <property type="match status" value="1"/>
</dbReference>
<dbReference type="PROSITE" id="PS51892">
    <property type="entry name" value="SUBTILASE"/>
    <property type="match status" value="1"/>
</dbReference>
<dbReference type="PROSITE" id="PS00136">
    <property type="entry name" value="SUBTILASE_ASP"/>
    <property type="match status" value="1"/>
</dbReference>